<keyword evidence="2" id="KW-0479">Metal-binding</keyword>
<keyword evidence="1" id="KW-0001">2Fe-2S</keyword>
<dbReference type="CDD" id="cd03467">
    <property type="entry name" value="Rieske"/>
    <property type="match status" value="1"/>
</dbReference>
<evidence type="ECO:0000313" key="9">
    <source>
        <dbReference type="Proteomes" id="UP000321436"/>
    </source>
</evidence>
<dbReference type="GO" id="GO:0051537">
    <property type="term" value="F:2 iron, 2 sulfur cluster binding"/>
    <property type="evidence" value="ECO:0007669"/>
    <property type="project" value="UniProtKB-KW"/>
</dbReference>
<dbReference type="RefSeq" id="WP_146858858.1">
    <property type="nucleotide sequence ID" value="NZ_BKAU01000001.1"/>
</dbReference>
<keyword evidence="9" id="KW-1185">Reference proteome</keyword>
<keyword evidence="3" id="KW-0408">Iron</keyword>
<evidence type="ECO:0000256" key="2">
    <source>
        <dbReference type="ARBA" id="ARBA00022723"/>
    </source>
</evidence>
<reference evidence="8 9" key="1">
    <citation type="submission" date="2019-07" db="EMBL/GenBank/DDBJ databases">
        <title>Whole genome shotgun sequence of Chitinophaga cymbidii NBRC 109752.</title>
        <authorList>
            <person name="Hosoyama A."/>
            <person name="Uohara A."/>
            <person name="Ohji S."/>
            <person name="Ichikawa N."/>
        </authorList>
    </citation>
    <scope>NUCLEOTIDE SEQUENCE [LARGE SCALE GENOMIC DNA]</scope>
    <source>
        <strain evidence="8 9">NBRC 109752</strain>
    </source>
</reference>
<dbReference type="InterPro" id="IPR017941">
    <property type="entry name" value="Rieske_2Fe-2S"/>
</dbReference>
<dbReference type="Proteomes" id="UP000321436">
    <property type="component" value="Unassembled WGS sequence"/>
</dbReference>
<gene>
    <name evidence="8" type="ORF">CCY01nite_12450</name>
</gene>
<proteinExistence type="inferred from homology"/>
<evidence type="ECO:0000256" key="4">
    <source>
        <dbReference type="ARBA" id="ARBA00023014"/>
    </source>
</evidence>
<dbReference type="SUPFAM" id="SSF50022">
    <property type="entry name" value="ISP domain"/>
    <property type="match status" value="1"/>
</dbReference>
<organism evidence="8 9">
    <name type="scientific">Chitinophaga cymbidii</name>
    <dbReference type="NCBI Taxonomy" id="1096750"/>
    <lineage>
        <taxon>Bacteria</taxon>
        <taxon>Pseudomonadati</taxon>
        <taxon>Bacteroidota</taxon>
        <taxon>Chitinophagia</taxon>
        <taxon>Chitinophagales</taxon>
        <taxon>Chitinophagaceae</taxon>
        <taxon>Chitinophaga</taxon>
    </lineage>
</organism>
<dbReference type="EMBL" id="BKAU01000001">
    <property type="protein sequence ID" value="GEP94985.1"/>
    <property type="molecule type" value="Genomic_DNA"/>
</dbReference>
<name>A0A512RH15_9BACT</name>
<keyword evidence="4" id="KW-0411">Iron-sulfur</keyword>
<evidence type="ECO:0000256" key="3">
    <source>
        <dbReference type="ARBA" id="ARBA00023004"/>
    </source>
</evidence>
<dbReference type="InterPro" id="IPR036922">
    <property type="entry name" value="Rieske_2Fe-2S_sf"/>
</dbReference>
<comment type="caution">
    <text evidence="8">The sequence shown here is derived from an EMBL/GenBank/DDBJ whole genome shotgun (WGS) entry which is preliminary data.</text>
</comment>
<dbReference type="Pfam" id="PF00355">
    <property type="entry name" value="Rieske"/>
    <property type="match status" value="1"/>
</dbReference>
<dbReference type="PANTHER" id="PTHR21496:SF0">
    <property type="entry name" value="RIESKE DOMAIN-CONTAINING PROTEIN"/>
    <property type="match status" value="1"/>
</dbReference>
<feature type="domain" description="Rieske" evidence="7">
    <location>
        <begin position="7"/>
        <end position="105"/>
    </location>
</feature>
<evidence type="ECO:0000256" key="1">
    <source>
        <dbReference type="ARBA" id="ARBA00022714"/>
    </source>
</evidence>
<dbReference type="OrthoDB" id="593800at2"/>
<dbReference type="PROSITE" id="PS51296">
    <property type="entry name" value="RIESKE"/>
    <property type="match status" value="1"/>
</dbReference>
<dbReference type="PANTHER" id="PTHR21496">
    <property type="entry name" value="FERREDOXIN-RELATED"/>
    <property type="match status" value="1"/>
</dbReference>
<comment type="similarity">
    <text evidence="6">Belongs to the bacterial ring-hydroxylating dioxygenase ferredoxin component family.</text>
</comment>
<comment type="cofactor">
    <cofactor evidence="5">
        <name>[2Fe-2S] cluster</name>
        <dbReference type="ChEBI" id="CHEBI:190135"/>
    </cofactor>
</comment>
<dbReference type="GO" id="GO:0046872">
    <property type="term" value="F:metal ion binding"/>
    <property type="evidence" value="ECO:0007669"/>
    <property type="project" value="UniProtKB-KW"/>
</dbReference>
<evidence type="ECO:0000256" key="5">
    <source>
        <dbReference type="ARBA" id="ARBA00034078"/>
    </source>
</evidence>
<evidence type="ECO:0000313" key="8">
    <source>
        <dbReference type="EMBL" id="GEP94985.1"/>
    </source>
</evidence>
<dbReference type="AlphaFoldDB" id="A0A512RH15"/>
<protein>
    <recommendedName>
        <fullName evidence="7">Rieske domain-containing protein</fullName>
    </recommendedName>
</protein>
<sequence>MSKQYNWHRLTDADDAVVAEQAIVVHEVKGKRICFSRFQGQLYAFAHKCPHAGGLMSEGFIDAQGNVVCPLHRYKFSIRNGYNSSGEGFYLRTYPVEQREDGIYVGMEKSWLGF</sequence>
<evidence type="ECO:0000256" key="6">
    <source>
        <dbReference type="ARBA" id="ARBA00038001"/>
    </source>
</evidence>
<dbReference type="Gene3D" id="2.102.10.10">
    <property type="entry name" value="Rieske [2Fe-2S] iron-sulphur domain"/>
    <property type="match status" value="1"/>
</dbReference>
<evidence type="ECO:0000259" key="7">
    <source>
        <dbReference type="PROSITE" id="PS51296"/>
    </source>
</evidence>
<accession>A0A512RH15</accession>